<evidence type="ECO:0000313" key="2">
    <source>
        <dbReference type="EMBL" id="ESA03982.1"/>
    </source>
</evidence>
<keyword evidence="1" id="KW-0472">Membrane</keyword>
<dbReference type="HOGENOM" id="CLU_2962003_0_0_1"/>
<protein>
    <submittedName>
        <fullName evidence="2">Uncharacterized protein</fullName>
    </submittedName>
</protein>
<gene>
    <name evidence="2" type="ORF">GLOINDRAFT_237163</name>
</gene>
<reference evidence="2" key="1">
    <citation type="submission" date="2013-07" db="EMBL/GenBank/DDBJ databases">
        <title>The genome of an arbuscular mycorrhizal fungus provides insights into the evolution of the oldest plant symbiosis.</title>
        <authorList>
            <consortium name="DOE Joint Genome Institute"/>
            <person name="Tisserant E."/>
            <person name="Malbreil M."/>
            <person name="Kuo A."/>
            <person name="Kohler A."/>
            <person name="Symeonidi A."/>
            <person name="Balestrini R."/>
            <person name="Charron P."/>
            <person name="Duensing N."/>
            <person name="Frei-dit-Frey N."/>
            <person name="Gianinazzi-Pearson V."/>
            <person name="Gilbert B."/>
            <person name="Handa Y."/>
            <person name="Hijri M."/>
            <person name="Kaul R."/>
            <person name="Kawaguchi M."/>
            <person name="Krajinski F."/>
            <person name="Lammers P."/>
            <person name="Lapierre D."/>
            <person name="Masclaux F.G."/>
            <person name="Murat C."/>
            <person name="Morin E."/>
            <person name="Ndikumana S."/>
            <person name="Pagni M."/>
            <person name="Petitpierre D."/>
            <person name="Requena N."/>
            <person name="Rosikiewicz P."/>
            <person name="Riley R."/>
            <person name="Saito K."/>
            <person name="San Clemente H."/>
            <person name="Shapiro H."/>
            <person name="van Tuinen D."/>
            <person name="Becard G."/>
            <person name="Bonfante P."/>
            <person name="Paszkowski U."/>
            <person name="Shachar-Hill Y."/>
            <person name="Young J.P."/>
            <person name="Sanders I.R."/>
            <person name="Henrissat B."/>
            <person name="Rensing S.A."/>
            <person name="Grigoriev I.V."/>
            <person name="Corradi N."/>
            <person name="Roux C."/>
            <person name="Martin F."/>
        </authorList>
    </citation>
    <scope>NUCLEOTIDE SEQUENCE</scope>
    <source>
        <strain evidence="2">DAOM 197198</strain>
    </source>
</reference>
<dbReference type="AlphaFoldDB" id="U9T9D6"/>
<dbReference type="EMBL" id="KI294659">
    <property type="protein sequence ID" value="ESA03982.1"/>
    <property type="molecule type" value="Genomic_DNA"/>
</dbReference>
<keyword evidence="1" id="KW-0812">Transmembrane</keyword>
<sequence>MLSKSFFFKKKKDVCFQGVRSFNVLSILFIYCSKKKIFFFFFFLLKKRWGKKVNNVEFL</sequence>
<feature type="transmembrane region" description="Helical" evidence="1">
    <location>
        <begin position="21"/>
        <end position="45"/>
    </location>
</feature>
<proteinExistence type="predicted"/>
<keyword evidence="1" id="KW-1133">Transmembrane helix</keyword>
<evidence type="ECO:0000256" key="1">
    <source>
        <dbReference type="SAM" id="Phobius"/>
    </source>
</evidence>
<organism evidence="2">
    <name type="scientific">Rhizophagus irregularis (strain DAOM 181602 / DAOM 197198 / MUCL 43194)</name>
    <name type="common">Arbuscular mycorrhizal fungus</name>
    <name type="synonym">Glomus intraradices</name>
    <dbReference type="NCBI Taxonomy" id="747089"/>
    <lineage>
        <taxon>Eukaryota</taxon>
        <taxon>Fungi</taxon>
        <taxon>Fungi incertae sedis</taxon>
        <taxon>Mucoromycota</taxon>
        <taxon>Glomeromycotina</taxon>
        <taxon>Glomeromycetes</taxon>
        <taxon>Glomerales</taxon>
        <taxon>Glomeraceae</taxon>
        <taxon>Rhizophagus</taxon>
    </lineage>
</organism>
<name>U9T9D6_RHIID</name>
<accession>U9T9D6</accession>